<dbReference type="eggNOG" id="COG0842">
    <property type="taxonomic scope" value="Bacteria"/>
</dbReference>
<dbReference type="Proteomes" id="UP000000844">
    <property type="component" value="Chromosome"/>
</dbReference>
<evidence type="ECO:0000259" key="7">
    <source>
        <dbReference type="PROSITE" id="PS51012"/>
    </source>
</evidence>
<feature type="transmembrane region" description="Helical" evidence="6">
    <location>
        <begin position="170"/>
        <end position="189"/>
    </location>
</feature>
<feature type="transmembrane region" description="Helical" evidence="6">
    <location>
        <begin position="223"/>
        <end position="243"/>
    </location>
</feature>
<evidence type="ECO:0000313" key="9">
    <source>
        <dbReference type="Proteomes" id="UP000000844"/>
    </source>
</evidence>
<dbReference type="InterPro" id="IPR013525">
    <property type="entry name" value="ABC2_TM"/>
</dbReference>
<evidence type="ECO:0000313" key="8">
    <source>
        <dbReference type="EMBL" id="ADD41497.1"/>
    </source>
</evidence>
<dbReference type="EMBL" id="CP001778">
    <property type="protein sequence ID" value="ADD41497.1"/>
    <property type="molecule type" value="Genomic_DNA"/>
</dbReference>
<dbReference type="PANTHER" id="PTHR43229:SF2">
    <property type="entry name" value="NODULATION PROTEIN J"/>
    <property type="match status" value="1"/>
</dbReference>
<organism evidence="8 9">
    <name type="scientific">Stackebrandtia nassauensis (strain DSM 44728 / CIP 108903 / NRRL B-16338 / NBRC 102104 / LLR-40K-21)</name>
    <dbReference type="NCBI Taxonomy" id="446470"/>
    <lineage>
        <taxon>Bacteria</taxon>
        <taxon>Bacillati</taxon>
        <taxon>Actinomycetota</taxon>
        <taxon>Actinomycetes</taxon>
        <taxon>Glycomycetales</taxon>
        <taxon>Glycomycetaceae</taxon>
        <taxon>Stackebrandtia</taxon>
    </lineage>
</organism>
<keyword evidence="5" id="KW-0046">Antibiotic resistance</keyword>
<dbReference type="InterPro" id="IPR047817">
    <property type="entry name" value="ABC2_TM_bact-type"/>
</dbReference>
<dbReference type="Pfam" id="PF01061">
    <property type="entry name" value="ABC2_membrane"/>
    <property type="match status" value="1"/>
</dbReference>
<dbReference type="InterPro" id="IPR000412">
    <property type="entry name" value="ABC_2_transport"/>
</dbReference>
<evidence type="ECO:0000256" key="1">
    <source>
        <dbReference type="ARBA" id="ARBA00004141"/>
    </source>
</evidence>
<dbReference type="PRINTS" id="PR00164">
    <property type="entry name" value="ABC2TRNSPORT"/>
</dbReference>
<dbReference type="KEGG" id="sna:Snas_1801"/>
<feature type="transmembrane region" description="Helical" evidence="6">
    <location>
        <begin position="18"/>
        <end position="39"/>
    </location>
</feature>
<protein>
    <recommendedName>
        <fullName evidence="6">Transport permease protein</fullName>
    </recommendedName>
</protein>
<dbReference type="PANTHER" id="PTHR43229">
    <property type="entry name" value="NODULATION PROTEIN J"/>
    <property type="match status" value="1"/>
</dbReference>
<comment type="similarity">
    <text evidence="6">Belongs to the ABC-2 integral membrane protein family.</text>
</comment>
<dbReference type="AlphaFoldDB" id="D3PYD0"/>
<proteinExistence type="inferred from homology"/>
<keyword evidence="9" id="KW-1185">Reference proteome</keyword>
<dbReference type="HOGENOM" id="CLU_039483_3_1_11"/>
<dbReference type="RefSeq" id="WP_013017068.1">
    <property type="nucleotide sequence ID" value="NC_013947.1"/>
</dbReference>
<feature type="transmembrane region" description="Helical" evidence="6">
    <location>
        <begin position="59"/>
        <end position="88"/>
    </location>
</feature>
<gene>
    <name evidence="8" type="ordered locus">Snas_1801</name>
</gene>
<evidence type="ECO:0000256" key="3">
    <source>
        <dbReference type="ARBA" id="ARBA00022989"/>
    </source>
</evidence>
<evidence type="ECO:0000256" key="4">
    <source>
        <dbReference type="ARBA" id="ARBA00023136"/>
    </source>
</evidence>
<keyword evidence="2 6" id="KW-0812">Transmembrane</keyword>
<dbReference type="InterPro" id="IPR051784">
    <property type="entry name" value="Nod_factor_ABC_transporter"/>
</dbReference>
<dbReference type="OrthoDB" id="9778589at2"/>
<feature type="domain" description="ABC transmembrane type-2" evidence="7">
    <location>
        <begin position="21"/>
        <end position="250"/>
    </location>
</feature>
<reference evidence="8 9" key="1">
    <citation type="journal article" date="2009" name="Stand. Genomic Sci.">
        <title>Complete genome sequence of Stackebrandtia nassauensis type strain (LLR-40K-21).</title>
        <authorList>
            <person name="Munk C."/>
            <person name="Lapidus A."/>
            <person name="Copeland A."/>
            <person name="Jando M."/>
            <person name="Mayilraj S."/>
            <person name="Glavina Del Rio T."/>
            <person name="Nolan M."/>
            <person name="Chen F."/>
            <person name="Lucas S."/>
            <person name="Tice H."/>
            <person name="Cheng J.F."/>
            <person name="Han C."/>
            <person name="Detter J.C."/>
            <person name="Bruce D."/>
            <person name="Goodwin L."/>
            <person name="Chain P."/>
            <person name="Pitluck S."/>
            <person name="Goker M."/>
            <person name="Ovchinikova G."/>
            <person name="Pati A."/>
            <person name="Ivanova N."/>
            <person name="Mavromatis K."/>
            <person name="Chen A."/>
            <person name="Palaniappan K."/>
            <person name="Land M."/>
            <person name="Hauser L."/>
            <person name="Chang Y.J."/>
            <person name="Jeffries C.D."/>
            <person name="Bristow J."/>
            <person name="Eisen J.A."/>
            <person name="Markowitz V."/>
            <person name="Hugenholtz P."/>
            <person name="Kyrpides N.C."/>
            <person name="Klenk H.P."/>
        </authorList>
    </citation>
    <scope>NUCLEOTIDE SEQUENCE [LARGE SCALE GENOMIC DNA]</scope>
    <source>
        <strain evidence="9">DSM 44728 / CIP 108903 / NRRL B-16338 / NBRC 102104 / LLR-40K-21</strain>
    </source>
</reference>
<dbReference type="PROSITE" id="PS51012">
    <property type="entry name" value="ABC_TM2"/>
    <property type="match status" value="1"/>
</dbReference>
<dbReference type="GO" id="GO:0046677">
    <property type="term" value="P:response to antibiotic"/>
    <property type="evidence" value="ECO:0007669"/>
    <property type="project" value="UniProtKB-KW"/>
</dbReference>
<keyword evidence="3 6" id="KW-1133">Transmembrane helix</keyword>
<name>D3PYD0_STANL</name>
<evidence type="ECO:0000256" key="6">
    <source>
        <dbReference type="RuleBase" id="RU361157"/>
    </source>
</evidence>
<feature type="transmembrane region" description="Helical" evidence="6">
    <location>
        <begin position="139"/>
        <end position="158"/>
    </location>
</feature>
<keyword evidence="4 6" id="KW-0472">Membrane</keyword>
<evidence type="ECO:0000256" key="2">
    <source>
        <dbReference type="ARBA" id="ARBA00022692"/>
    </source>
</evidence>
<evidence type="ECO:0000256" key="5">
    <source>
        <dbReference type="ARBA" id="ARBA00023251"/>
    </source>
</evidence>
<dbReference type="GO" id="GO:0043190">
    <property type="term" value="C:ATP-binding cassette (ABC) transporter complex"/>
    <property type="evidence" value="ECO:0007669"/>
    <property type="project" value="InterPro"/>
</dbReference>
<keyword evidence="6" id="KW-1003">Cell membrane</keyword>
<dbReference type="PIRSF" id="PIRSF006648">
    <property type="entry name" value="DrrB"/>
    <property type="match status" value="1"/>
</dbReference>
<feature type="transmembrane region" description="Helical" evidence="6">
    <location>
        <begin position="109"/>
        <end position="133"/>
    </location>
</feature>
<comment type="subcellular location">
    <subcellularLocation>
        <location evidence="6">Cell membrane</location>
        <topology evidence="6">Multi-pass membrane protein</topology>
    </subcellularLocation>
    <subcellularLocation>
        <location evidence="1">Membrane</location>
        <topology evidence="1">Multi-pass membrane protein</topology>
    </subcellularLocation>
</comment>
<sequence>MIGTLHALEYWWMNYRRVWYGSVFSSFVMPVLFLVSIGYGVGSYVGSTESLGGVDYAAFVAPGLLASTALQMVGGEMTWPVFAALRWGQQYKAMQTSPLTPRQILSGHLLYGLIRVAVTAIVFAVVMAAFGIFSATAPLSVVATIGVGYAFIGWVYAFSVSVKSETTLSIIHRFGIVPVSLFSGVFFPLSQLPAYLQPLAWISPLWHGAELSRWAVSGTPTPWPWYLHIAYLLVLGTVGWWLAGAQLRRRMTS</sequence>
<dbReference type="GO" id="GO:0140359">
    <property type="term" value="F:ABC-type transporter activity"/>
    <property type="evidence" value="ECO:0007669"/>
    <property type="project" value="InterPro"/>
</dbReference>
<accession>D3PYD0</accession>
<keyword evidence="6" id="KW-0813">Transport</keyword>
<dbReference type="STRING" id="446470.Snas_1801"/>